<feature type="region of interest" description="Disordered" evidence="1">
    <location>
        <begin position="253"/>
        <end position="278"/>
    </location>
</feature>
<name>A0A1B6MCN7_9HEMI</name>
<reference evidence="2" key="1">
    <citation type="submission" date="2015-11" db="EMBL/GenBank/DDBJ databases">
        <title>De novo transcriptome assembly of four potential Pierce s Disease insect vectors from Arizona vineyards.</title>
        <authorList>
            <person name="Tassone E.E."/>
        </authorList>
    </citation>
    <scope>NUCLEOTIDE SEQUENCE</scope>
</reference>
<proteinExistence type="predicted"/>
<accession>A0A1B6MCN7</accession>
<organism evidence="2">
    <name type="scientific">Graphocephala atropunctata</name>
    <dbReference type="NCBI Taxonomy" id="36148"/>
    <lineage>
        <taxon>Eukaryota</taxon>
        <taxon>Metazoa</taxon>
        <taxon>Ecdysozoa</taxon>
        <taxon>Arthropoda</taxon>
        <taxon>Hexapoda</taxon>
        <taxon>Insecta</taxon>
        <taxon>Pterygota</taxon>
        <taxon>Neoptera</taxon>
        <taxon>Paraneoptera</taxon>
        <taxon>Hemiptera</taxon>
        <taxon>Auchenorrhyncha</taxon>
        <taxon>Membracoidea</taxon>
        <taxon>Cicadellidae</taxon>
        <taxon>Cicadellinae</taxon>
        <taxon>Cicadellini</taxon>
        <taxon>Graphocephala</taxon>
    </lineage>
</organism>
<evidence type="ECO:0000313" key="2">
    <source>
        <dbReference type="EMBL" id="JAT33680.1"/>
    </source>
</evidence>
<sequence>MDDFSKTLAKGITFGQVKDSDFQTLESEQLEQERKRREELKKADALRREVEEDKKKQEYEDYLLALEEQKKCEFEFNHNSRLKQDRPFAGRGSILMSQEGELTDQVPAMRGRGRYYKSPHQRAANKPIWKKDQDVRDMISECGGGDYIRNYSKLPGEQLSPLFFAGPTESSEQFEDAWNNSSSAQHSPHSILSVLSSPSVSPAEPLPAQAIFPPLDRPTPALHKEDFPSLPSPSLRGPRKSRIAANFSKKFVEEETPAEEDTLAVLSSSARPLGPTRLSAPRAVSINDLHSSQRIIGHNLLRPEDIQNTSYSQGFNLNPNDFPSL</sequence>
<protein>
    <submittedName>
        <fullName evidence="2">Uncharacterized protein</fullName>
    </submittedName>
</protein>
<dbReference type="AlphaFoldDB" id="A0A1B6MCN7"/>
<feature type="region of interest" description="Disordered" evidence="1">
    <location>
        <begin position="173"/>
        <end position="239"/>
    </location>
</feature>
<dbReference type="EMBL" id="GEBQ01006297">
    <property type="protein sequence ID" value="JAT33680.1"/>
    <property type="molecule type" value="Transcribed_RNA"/>
</dbReference>
<evidence type="ECO:0000256" key="1">
    <source>
        <dbReference type="SAM" id="MobiDB-lite"/>
    </source>
</evidence>
<feature type="compositionally biased region" description="Low complexity" evidence="1">
    <location>
        <begin position="186"/>
        <end position="208"/>
    </location>
</feature>
<feature type="compositionally biased region" description="Basic and acidic residues" evidence="1">
    <location>
        <begin position="31"/>
        <end position="55"/>
    </location>
</feature>
<feature type="region of interest" description="Disordered" evidence="1">
    <location>
        <begin position="27"/>
        <end position="55"/>
    </location>
</feature>
<gene>
    <name evidence="2" type="ORF">g.14220</name>
</gene>